<dbReference type="RefSeq" id="XP_024773823.1">
    <property type="nucleotide sequence ID" value="XM_024918455.1"/>
</dbReference>
<dbReference type="AlphaFoldDB" id="A0A2T4AAQ9"/>
<evidence type="ECO:0000256" key="2">
    <source>
        <dbReference type="SAM" id="SignalP"/>
    </source>
</evidence>
<name>A0A2T4AAQ9_TRIHA</name>
<feature type="signal peptide" evidence="2">
    <location>
        <begin position="1"/>
        <end position="20"/>
    </location>
</feature>
<sequence>MRGDLSLILALSTCLSITAALPQRALVLRGSPVNDHKKPKYSVVPLEPGEGDPPGGGGGGNNGGGGGGGTVTVIETVVETKTPAKTVTETAKASTVTRTVPTTVSIVDITA</sequence>
<protein>
    <submittedName>
        <fullName evidence="3">Uncharacterized protein</fullName>
    </submittedName>
</protein>
<accession>A0A2T4AAQ9</accession>
<dbReference type="STRING" id="983964.A0A2T4AAQ9"/>
<feature type="non-terminal residue" evidence="3">
    <location>
        <position position="111"/>
    </location>
</feature>
<evidence type="ECO:0000313" key="4">
    <source>
        <dbReference type="Proteomes" id="UP000241690"/>
    </source>
</evidence>
<proteinExistence type="predicted"/>
<gene>
    <name evidence="3" type="ORF">M431DRAFT_50433</name>
</gene>
<evidence type="ECO:0000256" key="1">
    <source>
        <dbReference type="SAM" id="MobiDB-lite"/>
    </source>
</evidence>
<organism evidence="3 4">
    <name type="scientific">Trichoderma harzianum CBS 226.95</name>
    <dbReference type="NCBI Taxonomy" id="983964"/>
    <lineage>
        <taxon>Eukaryota</taxon>
        <taxon>Fungi</taxon>
        <taxon>Dikarya</taxon>
        <taxon>Ascomycota</taxon>
        <taxon>Pezizomycotina</taxon>
        <taxon>Sordariomycetes</taxon>
        <taxon>Hypocreomycetidae</taxon>
        <taxon>Hypocreales</taxon>
        <taxon>Hypocreaceae</taxon>
        <taxon>Trichoderma</taxon>
    </lineage>
</organism>
<feature type="compositionally biased region" description="Gly residues" evidence="1">
    <location>
        <begin position="52"/>
        <end position="70"/>
    </location>
</feature>
<dbReference type="Proteomes" id="UP000241690">
    <property type="component" value="Unassembled WGS sequence"/>
</dbReference>
<dbReference type="EMBL" id="KZ679681">
    <property type="protein sequence ID" value="PTB54146.1"/>
    <property type="molecule type" value="Genomic_DNA"/>
</dbReference>
<feature type="region of interest" description="Disordered" evidence="1">
    <location>
        <begin position="32"/>
        <end position="71"/>
    </location>
</feature>
<evidence type="ECO:0000313" key="3">
    <source>
        <dbReference type="EMBL" id="PTB54146.1"/>
    </source>
</evidence>
<dbReference type="GeneID" id="36627024"/>
<reference evidence="3 4" key="1">
    <citation type="submission" date="2016-07" db="EMBL/GenBank/DDBJ databases">
        <title>Multiple horizontal gene transfer events from other fungi enriched the ability of initially mycotrophic Trichoderma (Ascomycota) to feed on dead plant biomass.</title>
        <authorList>
            <consortium name="DOE Joint Genome Institute"/>
            <person name="Aerts A."/>
            <person name="Atanasova L."/>
            <person name="Chenthamara K."/>
            <person name="Zhang J."/>
            <person name="Grujic M."/>
            <person name="Henrissat B."/>
            <person name="Kuo A."/>
            <person name="Salamov A."/>
            <person name="Lipzen A."/>
            <person name="Labutti K."/>
            <person name="Barry K."/>
            <person name="Miao Y."/>
            <person name="Rahimi M.J."/>
            <person name="Shen Q."/>
            <person name="Grigoriev I.V."/>
            <person name="Kubicek C.P."/>
            <person name="Druzhinina I.S."/>
        </authorList>
    </citation>
    <scope>NUCLEOTIDE SEQUENCE [LARGE SCALE GENOMIC DNA]</scope>
    <source>
        <strain evidence="3 4">CBS 226.95</strain>
    </source>
</reference>
<keyword evidence="4" id="KW-1185">Reference proteome</keyword>
<feature type="chain" id="PRO_5015773190" evidence="2">
    <location>
        <begin position="21"/>
        <end position="111"/>
    </location>
</feature>
<keyword evidence="2" id="KW-0732">Signal</keyword>